<organism evidence="1 2">
    <name type="scientific">Ruminococcus difficilis</name>
    <dbReference type="NCBI Taxonomy" id="2763069"/>
    <lineage>
        <taxon>Bacteria</taxon>
        <taxon>Bacillati</taxon>
        <taxon>Bacillota</taxon>
        <taxon>Clostridia</taxon>
        <taxon>Eubacteriales</taxon>
        <taxon>Oscillospiraceae</taxon>
        <taxon>Ruminococcus</taxon>
    </lineage>
</organism>
<dbReference type="InterPro" id="IPR023399">
    <property type="entry name" value="Baseplate-like_2-layer_sand"/>
</dbReference>
<keyword evidence="2" id="KW-1185">Reference proteome</keyword>
<dbReference type="SUPFAM" id="SSF69279">
    <property type="entry name" value="Phage tail proteins"/>
    <property type="match status" value="1"/>
</dbReference>
<dbReference type="Gene3D" id="3.30.1920.10">
    <property type="entry name" value="Baseplate protein-like domains - 2 layer sandwich fold"/>
    <property type="match status" value="1"/>
</dbReference>
<dbReference type="EMBL" id="JAEQMG010000048">
    <property type="protein sequence ID" value="MBK6088193.1"/>
    <property type="molecule type" value="Genomic_DNA"/>
</dbReference>
<dbReference type="Gene3D" id="3.55.50.10">
    <property type="entry name" value="Baseplate protein-like domains"/>
    <property type="match status" value="1"/>
</dbReference>
<dbReference type="Proteomes" id="UP000633365">
    <property type="component" value="Unassembled WGS sequence"/>
</dbReference>
<proteinExistence type="predicted"/>
<dbReference type="AlphaFoldDB" id="A0A934WQK8"/>
<name>A0A934WQK8_9FIRM</name>
<dbReference type="RefSeq" id="WP_186832809.1">
    <property type="nucleotide sequence ID" value="NZ_JAEQMG010000048.1"/>
</dbReference>
<dbReference type="Gene3D" id="2.30.300.10">
    <property type="entry name" value="Baseplate protein-like domain - beta roll fold"/>
    <property type="match status" value="1"/>
</dbReference>
<sequence length="309" mass="34248">MLRCELKDVYGQKVLMPRILSLQVDVDEGVPADALYALFPYTPTAELCEITLYDGDAPIFIGVIDEEEHICERSGTYLKVSARSLAAHLLDNEAMPCEYDHPSLSLMVERYAKPFGVTLGSESDEVFFGEQSVTKGTSCWKALKTFCIACYLTPPRISSTGVLYPKGLEHSGITVFGGDGVRYTRLREVKKRCEEISAVHVKATNGGAYSFPIRNTSAKERGVRRERYLNAVLTESPMKCADAMIKNGDSRSYAVYLRCEGCLLGAEGNRAVIDDPVIGDTDELYISAVHYRMKGDGAYSNITLKRRSF</sequence>
<evidence type="ECO:0000313" key="2">
    <source>
        <dbReference type="Proteomes" id="UP000633365"/>
    </source>
</evidence>
<evidence type="ECO:0000313" key="1">
    <source>
        <dbReference type="EMBL" id="MBK6088193.1"/>
    </source>
</evidence>
<reference evidence="1" key="1">
    <citation type="submission" date="2021-01" db="EMBL/GenBank/DDBJ databases">
        <title>Genome public.</title>
        <authorList>
            <person name="Liu C."/>
            <person name="Sun Q."/>
        </authorList>
    </citation>
    <scope>NUCLEOTIDE SEQUENCE</scope>
    <source>
        <strain evidence="1">M6</strain>
    </source>
</reference>
<gene>
    <name evidence="1" type="ORF">JKK62_05915</name>
</gene>
<comment type="caution">
    <text evidence="1">The sequence shown here is derived from an EMBL/GenBank/DDBJ whole genome shotgun (WGS) entry which is preliminary data.</text>
</comment>
<protein>
    <recommendedName>
        <fullName evidence="3">Phage tail protein</fullName>
    </recommendedName>
</protein>
<evidence type="ECO:0008006" key="3">
    <source>
        <dbReference type="Google" id="ProtNLM"/>
    </source>
</evidence>
<accession>A0A934WQK8</accession>